<gene>
    <name evidence="2" type="ORF">CSSPTR1EN2_LOCUS1773</name>
</gene>
<proteinExistence type="predicted"/>
<keyword evidence="1" id="KW-0677">Repeat</keyword>
<evidence type="ECO:0008006" key="4">
    <source>
        <dbReference type="Google" id="ProtNLM"/>
    </source>
</evidence>
<dbReference type="EMBL" id="OZ019893">
    <property type="protein sequence ID" value="CAK9192203.1"/>
    <property type="molecule type" value="Genomic_DNA"/>
</dbReference>
<keyword evidence="3" id="KW-1185">Reference proteome</keyword>
<dbReference type="SUPFAM" id="SSF48371">
    <property type="entry name" value="ARM repeat"/>
    <property type="match status" value="1"/>
</dbReference>
<dbReference type="SMART" id="SM00185">
    <property type="entry name" value="ARM"/>
    <property type="match status" value="4"/>
</dbReference>
<evidence type="ECO:0000313" key="3">
    <source>
        <dbReference type="Proteomes" id="UP001497512"/>
    </source>
</evidence>
<evidence type="ECO:0000256" key="1">
    <source>
        <dbReference type="ARBA" id="ARBA00022737"/>
    </source>
</evidence>
<reference evidence="2 3" key="1">
    <citation type="submission" date="2024-02" db="EMBL/GenBank/DDBJ databases">
        <authorList>
            <consortium name="ELIXIR-Norway"/>
            <consortium name="Elixir Norway"/>
        </authorList>
    </citation>
    <scope>NUCLEOTIDE SEQUENCE [LARGE SCALE GENOMIC DNA]</scope>
</reference>
<dbReference type="PANTHER" id="PTHR22895">
    <property type="entry name" value="ARMADILLO REPEAT-CONTAINING PROTEIN 6"/>
    <property type="match status" value="1"/>
</dbReference>
<protein>
    <recommendedName>
        <fullName evidence="4">Armadillo repeat-containing protein 6</fullName>
    </recommendedName>
</protein>
<name>A0ABP0TCY4_9BRYO</name>
<dbReference type="InterPro" id="IPR000225">
    <property type="entry name" value="Armadillo"/>
</dbReference>
<accession>A0ABP0TCY4</accession>
<dbReference type="Proteomes" id="UP001497512">
    <property type="component" value="Chromosome 1"/>
</dbReference>
<organism evidence="2 3">
    <name type="scientific">Sphagnum troendelagicum</name>
    <dbReference type="NCBI Taxonomy" id="128251"/>
    <lineage>
        <taxon>Eukaryota</taxon>
        <taxon>Viridiplantae</taxon>
        <taxon>Streptophyta</taxon>
        <taxon>Embryophyta</taxon>
        <taxon>Bryophyta</taxon>
        <taxon>Sphagnophytina</taxon>
        <taxon>Sphagnopsida</taxon>
        <taxon>Sphagnales</taxon>
        <taxon>Sphagnaceae</taxon>
        <taxon>Sphagnum</taxon>
    </lineage>
</organism>
<dbReference type="InterPro" id="IPR011989">
    <property type="entry name" value="ARM-like"/>
</dbReference>
<evidence type="ECO:0000313" key="2">
    <source>
        <dbReference type="EMBL" id="CAK9192203.1"/>
    </source>
</evidence>
<dbReference type="Gene3D" id="1.25.10.10">
    <property type="entry name" value="Leucine-rich Repeat Variant"/>
    <property type="match status" value="1"/>
</dbReference>
<dbReference type="InterPro" id="IPR016024">
    <property type="entry name" value="ARM-type_fold"/>
</dbReference>
<dbReference type="PANTHER" id="PTHR22895:SF0">
    <property type="entry name" value="ARMADILLO REPEAT-CONTAINING PROTEIN 6"/>
    <property type="match status" value="1"/>
</dbReference>
<sequence length="322" mass="35341">MYEFCPDDQNRGRFQNSDGPQMVVQALALEDGGKVTACGAAAVAAAATRNEQIKEMFMDMGVDELLIHLLTKYAKDDEILHVACDAIRSLVTDDDQRPATSKVFRNAIRIVKGGAMDSILAAFLQQPKSSPLLHILCTTLKCLAVNDEICKEFSAQGGLDIMVQFFEYAILHGNRAMAKSVCALLRQLAKSDTNKEAIVGRGVLKQIITMMTKFPDDRAILQEAFVTVASLTLRSPANARKAVEAGAVDMAALIMGKYPCAAHLQRQGCQMLRNLAVRNPENRPVMIEKKLPDLIRKAKLAHHICYDVGAAALRDMGFDDYL</sequence>